<dbReference type="OrthoDB" id="2415966at2759"/>
<dbReference type="AlphaFoldDB" id="A0A8K0CH12"/>
<comment type="caution">
    <text evidence="1">The sequence shown here is derived from an EMBL/GenBank/DDBJ whole genome shotgun (WGS) entry which is preliminary data.</text>
</comment>
<feature type="non-terminal residue" evidence="1">
    <location>
        <position position="1"/>
    </location>
</feature>
<dbReference type="Proteomes" id="UP000801492">
    <property type="component" value="Unassembled WGS sequence"/>
</dbReference>
<dbReference type="EMBL" id="VTPC01084609">
    <property type="protein sequence ID" value="KAF2887213.1"/>
    <property type="molecule type" value="Genomic_DNA"/>
</dbReference>
<evidence type="ECO:0000313" key="1">
    <source>
        <dbReference type="EMBL" id="KAF2887213.1"/>
    </source>
</evidence>
<reference evidence="1" key="1">
    <citation type="submission" date="2019-08" db="EMBL/GenBank/DDBJ databases">
        <title>The genome of the North American firefly Photinus pyralis.</title>
        <authorList>
            <consortium name="Photinus pyralis genome working group"/>
            <person name="Fallon T.R."/>
            <person name="Sander Lower S.E."/>
            <person name="Weng J.-K."/>
        </authorList>
    </citation>
    <scope>NUCLEOTIDE SEQUENCE</scope>
    <source>
        <strain evidence="1">TRF0915ILg1</strain>
        <tissue evidence="1">Whole body</tissue>
    </source>
</reference>
<accession>A0A8K0CH12</accession>
<sequence length="57" mass="6424">HPIWGVIGVIDCMQIAIVAPPAEDEEFLGRLFINKKGYRSINCQVICEEKIPLKDVL</sequence>
<gene>
    <name evidence="1" type="ORF">ILUMI_18959</name>
</gene>
<name>A0A8K0CH12_IGNLU</name>
<proteinExistence type="predicted"/>
<evidence type="ECO:0000313" key="2">
    <source>
        <dbReference type="Proteomes" id="UP000801492"/>
    </source>
</evidence>
<protein>
    <submittedName>
        <fullName evidence="1">Uncharacterized protein</fullName>
    </submittedName>
</protein>
<organism evidence="1 2">
    <name type="scientific">Ignelater luminosus</name>
    <name type="common">Cucubano</name>
    <name type="synonym">Pyrophorus luminosus</name>
    <dbReference type="NCBI Taxonomy" id="2038154"/>
    <lineage>
        <taxon>Eukaryota</taxon>
        <taxon>Metazoa</taxon>
        <taxon>Ecdysozoa</taxon>
        <taxon>Arthropoda</taxon>
        <taxon>Hexapoda</taxon>
        <taxon>Insecta</taxon>
        <taxon>Pterygota</taxon>
        <taxon>Neoptera</taxon>
        <taxon>Endopterygota</taxon>
        <taxon>Coleoptera</taxon>
        <taxon>Polyphaga</taxon>
        <taxon>Elateriformia</taxon>
        <taxon>Elateroidea</taxon>
        <taxon>Elateridae</taxon>
        <taxon>Agrypninae</taxon>
        <taxon>Pyrophorini</taxon>
        <taxon>Ignelater</taxon>
    </lineage>
</organism>
<keyword evidence="2" id="KW-1185">Reference proteome</keyword>
<feature type="non-terminal residue" evidence="1">
    <location>
        <position position="57"/>
    </location>
</feature>